<proteinExistence type="predicted"/>
<dbReference type="AlphaFoldDB" id="A0A6A7AU43"/>
<evidence type="ECO:0000313" key="3">
    <source>
        <dbReference type="Proteomes" id="UP000799423"/>
    </source>
</evidence>
<dbReference type="EMBL" id="MU006331">
    <property type="protein sequence ID" value="KAF2846801.1"/>
    <property type="molecule type" value="Genomic_DNA"/>
</dbReference>
<name>A0A6A7AU43_9PLEO</name>
<evidence type="ECO:0000256" key="1">
    <source>
        <dbReference type="SAM" id="MobiDB-lite"/>
    </source>
</evidence>
<keyword evidence="3" id="KW-1185">Reference proteome</keyword>
<feature type="region of interest" description="Disordered" evidence="1">
    <location>
        <begin position="150"/>
        <end position="187"/>
    </location>
</feature>
<protein>
    <submittedName>
        <fullName evidence="2">Uncharacterized protein</fullName>
    </submittedName>
</protein>
<sequence>MSMLLDIAQCDLLSSCVWMDVMTSSKACLHFTCSLLFLSLRSWTHRWLRTGYISKRSELPVQVKDEVSYLDREAYPDTLEIGDMGPEGSKTYVEVDMKDISELRGSDINSRMLRKDLEGGKRAKIIVGVRVLNGSLVGQHLQCSLEEALAVDNEPAPPPAQPAKSKDKGKPPKGRAPASAPKPTATA</sequence>
<dbReference type="Proteomes" id="UP000799423">
    <property type="component" value="Unassembled WGS sequence"/>
</dbReference>
<reference evidence="2" key="1">
    <citation type="submission" date="2020-01" db="EMBL/GenBank/DDBJ databases">
        <authorList>
            <consortium name="DOE Joint Genome Institute"/>
            <person name="Haridas S."/>
            <person name="Albert R."/>
            <person name="Binder M."/>
            <person name="Bloem J."/>
            <person name="Labutti K."/>
            <person name="Salamov A."/>
            <person name="Andreopoulos B."/>
            <person name="Baker S.E."/>
            <person name="Barry K."/>
            <person name="Bills G."/>
            <person name="Bluhm B.H."/>
            <person name="Cannon C."/>
            <person name="Castanera R."/>
            <person name="Culley D.E."/>
            <person name="Daum C."/>
            <person name="Ezra D."/>
            <person name="Gonzalez J.B."/>
            <person name="Henrissat B."/>
            <person name="Kuo A."/>
            <person name="Liang C."/>
            <person name="Lipzen A."/>
            <person name="Lutzoni F."/>
            <person name="Magnuson J."/>
            <person name="Mondo S."/>
            <person name="Nolan M."/>
            <person name="Ohm R."/>
            <person name="Pangilinan J."/>
            <person name="Park H.-J."/>
            <person name="Ramirez L."/>
            <person name="Alfaro M."/>
            <person name="Sun H."/>
            <person name="Tritt A."/>
            <person name="Yoshinaga Y."/>
            <person name="Zwiers L.-H."/>
            <person name="Turgeon B.G."/>
            <person name="Goodwin S.B."/>
            <person name="Spatafora J.W."/>
            <person name="Crous P.W."/>
            <person name="Grigoriev I.V."/>
        </authorList>
    </citation>
    <scope>NUCLEOTIDE SEQUENCE</scope>
    <source>
        <strain evidence="2">IPT5</strain>
    </source>
</reference>
<evidence type="ECO:0000313" key="2">
    <source>
        <dbReference type="EMBL" id="KAF2846801.1"/>
    </source>
</evidence>
<feature type="compositionally biased region" description="Low complexity" evidence="1">
    <location>
        <begin position="176"/>
        <end position="187"/>
    </location>
</feature>
<accession>A0A6A7AU43</accession>
<organism evidence="2 3">
    <name type="scientific">Plenodomus tracheiphilus IPT5</name>
    <dbReference type="NCBI Taxonomy" id="1408161"/>
    <lineage>
        <taxon>Eukaryota</taxon>
        <taxon>Fungi</taxon>
        <taxon>Dikarya</taxon>
        <taxon>Ascomycota</taxon>
        <taxon>Pezizomycotina</taxon>
        <taxon>Dothideomycetes</taxon>
        <taxon>Pleosporomycetidae</taxon>
        <taxon>Pleosporales</taxon>
        <taxon>Pleosporineae</taxon>
        <taxon>Leptosphaeriaceae</taxon>
        <taxon>Plenodomus</taxon>
    </lineage>
</organism>
<gene>
    <name evidence="2" type="ORF">T440DRAFT_219702</name>
</gene>